<reference evidence="2 4" key="2">
    <citation type="submission" date="2016-11" db="EMBL/GenBank/DDBJ databases">
        <authorList>
            <person name="Jaros S."/>
            <person name="Januszkiewicz K."/>
            <person name="Wedrychowicz H."/>
        </authorList>
    </citation>
    <scope>NUCLEOTIDE SEQUENCE [LARGE SCALE GENOMIC DNA]</scope>
    <source>
        <strain evidence="2 4">DSM 27621</strain>
    </source>
</reference>
<reference evidence="1 3" key="1">
    <citation type="submission" date="2016-07" db="EMBL/GenBank/DDBJ databases">
        <authorList>
            <person name="Jeong J.-J."/>
            <person name="Kim D.W."/>
            <person name="Sang M.K."/>
            <person name="Choi I.-G."/>
            <person name="Kim K.D."/>
        </authorList>
    </citation>
    <scope>NUCLEOTIDE SEQUENCE [LARGE SCALE GENOMIC DNA]</scope>
    <source>
        <strain evidence="1 3">C-26</strain>
    </source>
</reference>
<name>A0A1M7CL18_9FLAO</name>
<evidence type="ECO:0000313" key="4">
    <source>
        <dbReference type="Proteomes" id="UP000184069"/>
    </source>
</evidence>
<dbReference type="OrthoDB" id="1274257at2"/>
<protein>
    <submittedName>
        <fullName evidence="2">Uncharacterized protein</fullName>
    </submittedName>
</protein>
<dbReference type="EMBL" id="MAYF01000290">
    <property type="protein sequence ID" value="OCA78175.1"/>
    <property type="molecule type" value="Genomic_DNA"/>
</dbReference>
<sequence length="92" mass="10033">MEESKPYPVFAISKDGTRHEMDATSIIIQLEEEEIEISLIPPHPVFQGKLTLATGSAIQGREQERGAGTQLIIEPGAANVVHITPKKNKTLS</sequence>
<accession>A0A1M7CL18</accession>
<evidence type="ECO:0000313" key="1">
    <source>
        <dbReference type="EMBL" id="OCA78175.1"/>
    </source>
</evidence>
<evidence type="ECO:0000313" key="3">
    <source>
        <dbReference type="Proteomes" id="UP000093508"/>
    </source>
</evidence>
<keyword evidence="3" id="KW-1185">Reference proteome</keyword>
<proteinExistence type="predicted"/>
<gene>
    <name evidence="1" type="ORF">BBH99_09560</name>
    <name evidence="2" type="ORF">SAMN05444407_105269</name>
</gene>
<organism evidence="2 4">
    <name type="scientific">Chryseobacterium contaminans</name>
    <dbReference type="NCBI Taxonomy" id="1423959"/>
    <lineage>
        <taxon>Bacteria</taxon>
        <taxon>Pseudomonadati</taxon>
        <taxon>Bacteroidota</taxon>
        <taxon>Flavobacteriia</taxon>
        <taxon>Flavobacteriales</taxon>
        <taxon>Weeksellaceae</taxon>
        <taxon>Chryseobacterium group</taxon>
        <taxon>Chryseobacterium</taxon>
    </lineage>
</organism>
<dbReference type="RefSeq" id="WP_066696701.1">
    <property type="nucleotide sequence ID" value="NZ_FRBM01000005.1"/>
</dbReference>
<dbReference type="Proteomes" id="UP000184069">
    <property type="component" value="Unassembled WGS sequence"/>
</dbReference>
<dbReference type="STRING" id="1423959.SAMN05444407_105269"/>
<dbReference type="Proteomes" id="UP000093508">
    <property type="component" value="Unassembled WGS sequence"/>
</dbReference>
<dbReference type="AlphaFoldDB" id="A0A1M7CL18"/>
<dbReference type="EMBL" id="FRBM01000005">
    <property type="protein sequence ID" value="SHL67968.1"/>
    <property type="molecule type" value="Genomic_DNA"/>
</dbReference>
<evidence type="ECO:0000313" key="2">
    <source>
        <dbReference type="EMBL" id="SHL67968.1"/>
    </source>
</evidence>